<reference evidence="2 3" key="1">
    <citation type="journal article" date="2022" name="bioRxiv">
        <title>Genomics of Preaxostyla Flagellates Illuminates Evolutionary Transitions and the Path Towards Mitochondrial Loss.</title>
        <authorList>
            <person name="Novak L.V.F."/>
            <person name="Treitli S.C."/>
            <person name="Pyrih J."/>
            <person name="Halakuc P."/>
            <person name="Pipaliya S.V."/>
            <person name="Vacek V."/>
            <person name="Brzon O."/>
            <person name="Soukal P."/>
            <person name="Eme L."/>
            <person name="Dacks J.B."/>
            <person name="Karnkowska A."/>
            <person name="Elias M."/>
            <person name="Hampl V."/>
        </authorList>
    </citation>
    <scope>NUCLEOTIDE SEQUENCE [LARGE SCALE GENOMIC DNA]</scope>
    <source>
        <strain evidence="2">NAU3</strain>
        <tissue evidence="2">Gut</tissue>
    </source>
</reference>
<gene>
    <name evidence="2" type="ORF">BLNAU_20232</name>
</gene>
<proteinExistence type="predicted"/>
<keyword evidence="1" id="KW-1133">Transmembrane helix</keyword>
<keyword evidence="3" id="KW-1185">Reference proteome</keyword>
<feature type="transmembrane region" description="Helical" evidence="1">
    <location>
        <begin position="143"/>
        <end position="161"/>
    </location>
</feature>
<protein>
    <recommendedName>
        <fullName evidence="4">Cyclin N-terminal domain-containing protein</fullName>
    </recommendedName>
</protein>
<organism evidence="2 3">
    <name type="scientific">Blattamonas nauphoetae</name>
    <dbReference type="NCBI Taxonomy" id="2049346"/>
    <lineage>
        <taxon>Eukaryota</taxon>
        <taxon>Metamonada</taxon>
        <taxon>Preaxostyla</taxon>
        <taxon>Oxymonadida</taxon>
        <taxon>Blattamonas</taxon>
    </lineage>
</organism>
<dbReference type="Proteomes" id="UP001281761">
    <property type="component" value="Unassembled WGS sequence"/>
</dbReference>
<dbReference type="EMBL" id="JARBJD010000282">
    <property type="protein sequence ID" value="KAK2944835.1"/>
    <property type="molecule type" value="Genomic_DNA"/>
</dbReference>
<keyword evidence="1" id="KW-0812">Transmembrane</keyword>
<evidence type="ECO:0000256" key="1">
    <source>
        <dbReference type="SAM" id="Phobius"/>
    </source>
</evidence>
<dbReference type="PANTHER" id="PTHR15615">
    <property type="match status" value="1"/>
</dbReference>
<dbReference type="PANTHER" id="PTHR15615:SF122">
    <property type="entry name" value="CYCLIN"/>
    <property type="match status" value="1"/>
</dbReference>
<sequence>MIDVQHTYKLSPYADEGFRKSDYLGEEMSQKSLSKLETDTILSSPPTDHVLGLLSAHIAHILRSLCGNETDLLNCLPSLEPSVRHDTIFTNNPDPLFKRIFAFLQLILAYSGGTVSESLYAIYLIEKLAFSDLRPTSKHPGQIVHAQTAGTLIICAYVLSIKTLRDRPLPNAWWMKVFGIQGKVLESSELAFLSRLEFDTHISQENFDRLTIHFLS</sequence>
<evidence type="ECO:0000313" key="3">
    <source>
        <dbReference type="Proteomes" id="UP001281761"/>
    </source>
</evidence>
<comment type="caution">
    <text evidence="2">The sequence shown here is derived from an EMBL/GenBank/DDBJ whole genome shotgun (WGS) entry which is preliminary data.</text>
</comment>
<evidence type="ECO:0008006" key="4">
    <source>
        <dbReference type="Google" id="ProtNLM"/>
    </source>
</evidence>
<dbReference type="InterPro" id="IPR013922">
    <property type="entry name" value="Cyclin_PHO80-like"/>
</dbReference>
<keyword evidence="1" id="KW-0472">Membrane</keyword>
<dbReference type="Gene3D" id="1.10.472.10">
    <property type="entry name" value="Cyclin-like"/>
    <property type="match status" value="1"/>
</dbReference>
<accession>A0ABQ9WZE0</accession>
<name>A0ABQ9WZE0_9EUKA</name>
<feature type="transmembrane region" description="Helical" evidence="1">
    <location>
        <begin position="100"/>
        <end position="123"/>
    </location>
</feature>
<evidence type="ECO:0000313" key="2">
    <source>
        <dbReference type="EMBL" id="KAK2944835.1"/>
    </source>
</evidence>